<keyword evidence="3" id="KW-1185">Reference proteome</keyword>
<feature type="compositionally biased region" description="Basic and acidic residues" evidence="1">
    <location>
        <begin position="52"/>
        <end position="70"/>
    </location>
</feature>
<keyword evidence="2" id="KW-0614">Plasmid</keyword>
<evidence type="ECO:0000313" key="3">
    <source>
        <dbReference type="Proteomes" id="UP001210169"/>
    </source>
</evidence>
<proteinExistence type="predicted"/>
<reference evidence="2 3" key="1">
    <citation type="submission" date="2022-12" db="EMBL/GenBank/DDBJ databases">
        <authorList>
            <person name="Ruckert C."/>
            <person name="Busche T."/>
            <person name="Kalinowski J."/>
            <person name="Wittmann C."/>
        </authorList>
    </citation>
    <scope>NUCLEOTIDE SEQUENCE [LARGE SCALE GENOMIC DNA]</scope>
    <source>
        <strain evidence="2 3">DSM 40276</strain>
        <plasmid evidence="2 3">phiDSM40276</plasmid>
    </source>
</reference>
<gene>
    <name evidence="2" type="ORF">STRNI_008245</name>
</gene>
<sequence>MIRVTRTHLDTGAVAVVRATEDGLTIDLDRRHISPTGAAGLQRALNGLAPHSGRDDEARTPRPTEDENNR</sequence>
<protein>
    <submittedName>
        <fullName evidence="2">Uncharacterized protein</fullName>
    </submittedName>
</protein>
<geneLocation type="plasmid" evidence="2 3">
    <name>phiDSM40276</name>
</geneLocation>
<dbReference type="Proteomes" id="UP001210169">
    <property type="component" value="Plasmid phiDSM40276"/>
</dbReference>
<dbReference type="RefSeq" id="WP_277413419.1">
    <property type="nucleotide sequence ID" value="NZ_CP114204.1"/>
</dbReference>
<evidence type="ECO:0000256" key="1">
    <source>
        <dbReference type="SAM" id="MobiDB-lite"/>
    </source>
</evidence>
<name>A0ABY7JEZ7_STRNI</name>
<dbReference type="GeneID" id="301337377"/>
<organism evidence="2 3">
    <name type="scientific">Streptomyces nigrescens</name>
    <dbReference type="NCBI Taxonomy" id="1920"/>
    <lineage>
        <taxon>Bacteria</taxon>
        <taxon>Bacillati</taxon>
        <taxon>Actinomycetota</taxon>
        <taxon>Actinomycetes</taxon>
        <taxon>Kitasatosporales</taxon>
        <taxon>Streptomycetaceae</taxon>
        <taxon>Streptomyces</taxon>
    </lineage>
</organism>
<dbReference type="EMBL" id="CP114204">
    <property type="protein sequence ID" value="WAU09960.1"/>
    <property type="molecule type" value="Genomic_DNA"/>
</dbReference>
<accession>A0ABY7JEZ7</accession>
<feature type="region of interest" description="Disordered" evidence="1">
    <location>
        <begin position="46"/>
        <end position="70"/>
    </location>
</feature>
<evidence type="ECO:0000313" key="2">
    <source>
        <dbReference type="EMBL" id="WAU09960.1"/>
    </source>
</evidence>